<evidence type="ECO:0000313" key="1">
    <source>
        <dbReference type="EMBL" id="MPM33530.1"/>
    </source>
</evidence>
<proteinExistence type="predicted"/>
<dbReference type="EMBL" id="VSSQ01006688">
    <property type="protein sequence ID" value="MPM33530.1"/>
    <property type="molecule type" value="Genomic_DNA"/>
</dbReference>
<comment type="caution">
    <text evidence="1">The sequence shown here is derived from an EMBL/GenBank/DDBJ whole genome shotgun (WGS) entry which is preliminary data.</text>
</comment>
<protein>
    <submittedName>
        <fullName evidence="1">Uncharacterized protein</fullName>
    </submittedName>
</protein>
<organism evidence="1">
    <name type="scientific">bioreactor metagenome</name>
    <dbReference type="NCBI Taxonomy" id="1076179"/>
    <lineage>
        <taxon>unclassified sequences</taxon>
        <taxon>metagenomes</taxon>
        <taxon>ecological metagenomes</taxon>
    </lineage>
</organism>
<name>A0A644YY34_9ZZZZ</name>
<reference evidence="1" key="1">
    <citation type="submission" date="2019-08" db="EMBL/GenBank/DDBJ databases">
        <authorList>
            <person name="Kucharzyk K."/>
            <person name="Murdoch R.W."/>
            <person name="Higgins S."/>
            <person name="Loffler F."/>
        </authorList>
    </citation>
    <scope>NUCLEOTIDE SEQUENCE</scope>
</reference>
<gene>
    <name evidence="1" type="ORF">SDC9_80106</name>
</gene>
<dbReference type="AlphaFoldDB" id="A0A644YY34"/>
<accession>A0A644YY34</accession>
<sequence length="33" mass="3970">MIINISYSAKQEFDKITTDFVWKDEYHYSGILL</sequence>